<reference evidence="1" key="1">
    <citation type="submission" date="2022-02" db="EMBL/GenBank/DDBJ databases">
        <title>Vibrio sp. nov., a new bacterium isolated from Bohai sea, China.</title>
        <authorList>
            <person name="Yuan Y."/>
        </authorList>
    </citation>
    <scope>NUCLEOTIDE SEQUENCE</scope>
    <source>
        <strain evidence="1">DBSS07</strain>
    </source>
</reference>
<evidence type="ECO:0000313" key="2">
    <source>
        <dbReference type="Proteomes" id="UP001155586"/>
    </source>
</evidence>
<dbReference type="Proteomes" id="UP001155586">
    <property type="component" value="Unassembled WGS sequence"/>
</dbReference>
<evidence type="ECO:0000313" key="1">
    <source>
        <dbReference type="EMBL" id="MCW8335481.1"/>
    </source>
</evidence>
<comment type="caution">
    <text evidence="1">The sequence shown here is derived from an EMBL/GenBank/DDBJ whole genome shotgun (WGS) entry which is preliminary data.</text>
</comment>
<accession>A0A9X3CGR6</accession>
<organism evidence="1 2">
    <name type="scientific">Vibrio paucivorans</name>
    <dbReference type="NCBI Taxonomy" id="2829489"/>
    <lineage>
        <taxon>Bacteria</taxon>
        <taxon>Pseudomonadati</taxon>
        <taxon>Pseudomonadota</taxon>
        <taxon>Gammaproteobacteria</taxon>
        <taxon>Vibrionales</taxon>
        <taxon>Vibrionaceae</taxon>
        <taxon>Vibrio</taxon>
    </lineage>
</organism>
<proteinExistence type="predicted"/>
<gene>
    <name evidence="1" type="ORF">MD483_16825</name>
</gene>
<dbReference type="EMBL" id="JAKRRX010000117">
    <property type="protein sequence ID" value="MCW8335481.1"/>
    <property type="molecule type" value="Genomic_DNA"/>
</dbReference>
<dbReference type="RefSeq" id="WP_265688643.1">
    <property type="nucleotide sequence ID" value="NZ_JAKRRX010000117.1"/>
</dbReference>
<name>A0A9X3CGR6_9VIBR</name>
<dbReference type="AlphaFoldDB" id="A0A9X3CGR6"/>
<keyword evidence="2" id="KW-1185">Reference proteome</keyword>
<protein>
    <submittedName>
        <fullName evidence="1">Uncharacterized protein</fullName>
    </submittedName>
</protein>
<sequence>MRAQTGIATLLVTSVLLTAALLITLGSYKSLFYQIKRAQNEVKARQQHWVAEGALECFYTKAVQTQTIPQSSNFSECNTNGTVTFGFQTLTANQTLITASYGFAQIQKILTYPGKGASGVMKATSSLYFAGGMAMRPDPGASLGDDEWGCTMLRYSSDFKVFGTISNQNLNDAHPPYVGFPTGQSCRNSSGDNYITTAIGNYNTPADLQQDFVNDTSQKPFEDLFATPRERWFEVMSSQEFIKISDSILVNGSGELLYEQSTLPAPQIVTHCGDEIATAIESGEDLIWVYGSCHLDSDDLANIGEAIDPATGTPPIAGGVILVIHNGLLSTSGSLDFKGMLYHFVSEDSDGEPEFEPTASLWESLDAPQKLVLDGAVGPVSGVSASNTAYFQSGSFYPIGGYVMDAPGTYAVYNSSVSFSYDQDVINVPLSKLKKLEWKSGGWYVQ</sequence>